<name>A0A1H1VMU7_9PSED</name>
<keyword evidence="2" id="KW-1185">Reference proteome</keyword>
<gene>
    <name evidence="1" type="ORF">SAMN05216598_3026</name>
</gene>
<protein>
    <submittedName>
        <fullName evidence="1">Uncharacterized protein</fullName>
    </submittedName>
</protein>
<dbReference type="EMBL" id="LT629777">
    <property type="protein sequence ID" value="SDS85840.1"/>
    <property type="molecule type" value="Genomic_DNA"/>
</dbReference>
<dbReference type="RefSeq" id="WP_090206075.1">
    <property type="nucleotide sequence ID" value="NZ_LT629777.1"/>
</dbReference>
<dbReference type="GeneID" id="300207989"/>
<evidence type="ECO:0000313" key="1">
    <source>
        <dbReference type="EMBL" id="SDS85840.1"/>
    </source>
</evidence>
<accession>A0A1H1VMU7</accession>
<dbReference type="AlphaFoldDB" id="A0A1H1VMU7"/>
<proteinExistence type="predicted"/>
<dbReference type="Proteomes" id="UP000199524">
    <property type="component" value="Chromosome I"/>
</dbReference>
<sequence length="193" mass="21522">MTPHVQASVLEVLNRSAFPVQLRFYREKHLIWDVWLTSGTEMSVPDPVRAEIDMNVVFTEATSLVTYRVRTRICSKAKRLMTQMLAVAGSVRFELDIEPGNTVGDIEIHNLCSSSVLIEARYLKTPFVMTSVLEASASSTLNFKGVEVTAIMNGITTARIAIKEWCSDLLIDSEASKHDGPPVVSLVPRRKEQ</sequence>
<organism evidence="1 2">
    <name type="scientific">Pseudomonas asplenii</name>
    <dbReference type="NCBI Taxonomy" id="53407"/>
    <lineage>
        <taxon>Bacteria</taxon>
        <taxon>Pseudomonadati</taxon>
        <taxon>Pseudomonadota</taxon>
        <taxon>Gammaproteobacteria</taxon>
        <taxon>Pseudomonadales</taxon>
        <taxon>Pseudomonadaceae</taxon>
        <taxon>Pseudomonas</taxon>
    </lineage>
</organism>
<reference evidence="2" key="1">
    <citation type="submission" date="2016-10" db="EMBL/GenBank/DDBJ databases">
        <authorList>
            <person name="Varghese N."/>
            <person name="Submissions S."/>
        </authorList>
    </citation>
    <scope>NUCLEOTIDE SEQUENCE [LARGE SCALE GENOMIC DNA]</scope>
    <source>
        <strain evidence="2">ATCC 23835</strain>
    </source>
</reference>
<evidence type="ECO:0000313" key="2">
    <source>
        <dbReference type="Proteomes" id="UP000199524"/>
    </source>
</evidence>